<dbReference type="Proteomes" id="UP000433071">
    <property type="component" value="Unassembled WGS sequence"/>
</dbReference>
<dbReference type="EMBL" id="WMLB01000037">
    <property type="protein sequence ID" value="MTH69930.1"/>
    <property type="molecule type" value="Genomic_DNA"/>
</dbReference>
<dbReference type="InterPro" id="IPR011990">
    <property type="entry name" value="TPR-like_helical_dom_sf"/>
</dbReference>
<organism evidence="4 5">
    <name type="scientific">Agromyces bracchium</name>
    <dbReference type="NCBI Taxonomy" id="88376"/>
    <lineage>
        <taxon>Bacteria</taxon>
        <taxon>Bacillati</taxon>
        <taxon>Actinomycetota</taxon>
        <taxon>Actinomycetes</taxon>
        <taxon>Micrococcales</taxon>
        <taxon>Microbacteriaceae</taxon>
        <taxon>Agromyces</taxon>
    </lineage>
</organism>
<dbReference type="SUPFAM" id="SSF55073">
    <property type="entry name" value="Nucleotide cyclase"/>
    <property type="match status" value="2"/>
</dbReference>
<comment type="caution">
    <text evidence="4">The sequence shown here is derived from an EMBL/GenBank/DDBJ whole genome shotgun (WGS) entry which is preliminary data.</text>
</comment>
<dbReference type="InterPro" id="IPR001054">
    <property type="entry name" value="A/G_cyclase"/>
</dbReference>
<proteinExistence type="predicted"/>
<evidence type="ECO:0000256" key="2">
    <source>
        <dbReference type="ARBA" id="ARBA00022840"/>
    </source>
</evidence>
<dbReference type="GO" id="GO:0009190">
    <property type="term" value="P:cyclic nucleotide biosynthetic process"/>
    <property type="evidence" value="ECO:0007669"/>
    <property type="project" value="InterPro"/>
</dbReference>
<dbReference type="GO" id="GO:0005737">
    <property type="term" value="C:cytoplasm"/>
    <property type="evidence" value="ECO:0007669"/>
    <property type="project" value="TreeGrafter"/>
</dbReference>
<dbReference type="GO" id="GO:0004016">
    <property type="term" value="F:adenylate cyclase activity"/>
    <property type="evidence" value="ECO:0007669"/>
    <property type="project" value="UniProtKB-ARBA"/>
</dbReference>
<protein>
    <submittedName>
        <fullName evidence="4">AAA family ATPase</fullName>
    </submittedName>
</protein>
<name>A0A6I3M5M3_9MICO</name>
<evidence type="ECO:0000259" key="3">
    <source>
        <dbReference type="PROSITE" id="PS50125"/>
    </source>
</evidence>
<keyword evidence="1" id="KW-0547">Nucleotide-binding</keyword>
<dbReference type="Gene3D" id="3.30.70.1230">
    <property type="entry name" value="Nucleotide cyclase"/>
    <property type="match status" value="2"/>
</dbReference>
<dbReference type="InterPro" id="IPR029787">
    <property type="entry name" value="Nucleotide_cyclase"/>
</dbReference>
<keyword evidence="5" id="KW-1185">Reference proteome</keyword>
<feature type="domain" description="Guanylate cyclase" evidence="3">
    <location>
        <begin position="121"/>
        <end position="254"/>
    </location>
</feature>
<dbReference type="PANTHER" id="PTHR16305:SF28">
    <property type="entry name" value="GUANYLATE CYCLASE DOMAIN-CONTAINING PROTEIN"/>
    <property type="match status" value="1"/>
</dbReference>
<sequence>MRLPPAWSSSSPSTMMRSWKSRRVSSASMGWTGGVSRSVMGPASASAPPFRGGCRSGQRCSGQRGWSWLRLTRREVSHMNATGRAASDPEAVDVLQPYVPRMVRYWDVETPGRRHRSVEGTMALVDISGFTRMSERLARYGNVGAEEVTEVIDGTFDRLLPAAYAFGANLLKFGGDAQLLLFTGEDHHLRAVAAAHDMRAELRGIDGFATSAGTVSLRMSIGVHSGTFDFFLVGGSHREFIVAGPGATRTVEMEGAATASQILLSPETAALLPRSSVGVARGPGCLLRRRPEVEQSGFLTAESPEVDLRQFVPVGLRRTLQSGTIDPEHRPAAIAFVHYAGFDRLVADDPAHAAEVLETLVAEVQRCADDHGVTFLATDIAPDGGKIILTAGVPDTAGNNEEQMLLTAREIRHGAPRDLPVRLGITSGHVFAGAVGPAYRRTYTIMGDAVNLAARIMAAAPAGEAFVTSNVLEASRTTFRITECEPFPVKGKQQPVQAYSVGEPRGSRANEQFGATPLIGRDAELETLTAAWADAREGRGRMIDVTGDVGMGKSRLLAELRATAKPERVITAECRLYQMATPYFPFRTLLRAAWGLEGLGQEATETALAELVRTHSPDLEPWLALIGTPLGLTLPESVEVAQLDDQFRPARTRSAVAQLLRAIVREPSLFLIEEGQWMDEASRDLLGALIAEVEDVPWLVIVSRQPGDQGFVADEGPAVTHVDLAPLDVAQATELIQRATVGTPLLPNQVAALAARAEGSPLFLLELLQVLRGGAAVDFLPQSIEGLIAARIDRLPPADRNLLRRLAVLGAGFRQEHMPAVLGATVTDVGRQVTTLRRLGGFLSVDANGWVQFQHSLIRDVAYAGLPFKTRRELHAQVGDAIAASSAGHPSGQVELLSIHYSEAHRWPEAWTSSRDAGEHAKEIYANLEAATFYRRAVNASRYVDDLAPAQVADVSEALGDVLEQAGLFEESVEAYRQAGRLVRDDPIRSAGVLLKRARARARTGAYAAAYRDLTTGRRLVADIGSAEALGATARLNALNAQIRQLQEHMPAAVRLAEQAMVEAEASGEREALARSYQVLDAAYVMLGQSSKAIYGERALAIYEELGDLPGTAVVTNNLGGQAYWQGRWEDAVGFYARARDAFLRAGNEAEAATCGANIGEVLVSQARFAEAEEVLVPSVRVLRAHGLVDAAIFAEIQLARLHLLRGDDGAMEGLVSIHAEAVRTGQVQSAIEAAILVAHGLVLDGRPEEALDTLAEAEEGAGGEAELYGSTIARTRALALAALGRAAEARDAVAIGLAQAREQGLEFEIAQLRIIEADLGEDPAAAQVIRAEAEEVLRGLGVVSTTPSPRG</sequence>
<evidence type="ECO:0000313" key="4">
    <source>
        <dbReference type="EMBL" id="MTH69930.1"/>
    </source>
</evidence>
<reference evidence="4 5" key="1">
    <citation type="submission" date="2019-11" db="EMBL/GenBank/DDBJ databases">
        <title>Agromyces kandeliae sp. nov., isolated from mangrove soil.</title>
        <authorList>
            <person name="Wang R."/>
        </authorList>
    </citation>
    <scope>NUCLEOTIDE SEQUENCE [LARGE SCALE GENOMIC DNA]</scope>
    <source>
        <strain evidence="4 5">JCM 11433</strain>
    </source>
</reference>
<evidence type="ECO:0000256" key="1">
    <source>
        <dbReference type="ARBA" id="ARBA00022741"/>
    </source>
</evidence>
<dbReference type="PROSITE" id="PS50125">
    <property type="entry name" value="GUANYLATE_CYCLASE_2"/>
    <property type="match status" value="2"/>
</dbReference>
<dbReference type="CDD" id="cd07302">
    <property type="entry name" value="CHD"/>
    <property type="match status" value="2"/>
</dbReference>
<dbReference type="GO" id="GO:0005524">
    <property type="term" value="F:ATP binding"/>
    <property type="evidence" value="ECO:0007669"/>
    <property type="project" value="UniProtKB-KW"/>
</dbReference>
<dbReference type="Gene3D" id="1.25.40.10">
    <property type="entry name" value="Tetratricopeptide repeat domain"/>
    <property type="match status" value="2"/>
</dbReference>
<dbReference type="InterPro" id="IPR041664">
    <property type="entry name" value="AAA_16"/>
</dbReference>
<gene>
    <name evidence="4" type="ORF">GJ743_16275</name>
</gene>
<feature type="domain" description="Guanylate cyclase" evidence="3">
    <location>
        <begin position="333"/>
        <end position="457"/>
    </location>
</feature>
<keyword evidence="2" id="KW-0067">ATP-binding</keyword>
<dbReference type="SUPFAM" id="SSF48452">
    <property type="entry name" value="TPR-like"/>
    <property type="match status" value="2"/>
</dbReference>
<dbReference type="InterPro" id="IPR027417">
    <property type="entry name" value="P-loop_NTPase"/>
</dbReference>
<accession>A0A6I3M5M3</accession>
<dbReference type="Pfam" id="PF00211">
    <property type="entry name" value="Guanylate_cyc"/>
    <property type="match status" value="2"/>
</dbReference>
<dbReference type="SMART" id="SM00044">
    <property type="entry name" value="CYCc"/>
    <property type="match status" value="1"/>
</dbReference>
<dbReference type="OrthoDB" id="5476461at2"/>
<evidence type="ECO:0000313" key="5">
    <source>
        <dbReference type="Proteomes" id="UP000433071"/>
    </source>
</evidence>
<dbReference type="GO" id="GO:0035556">
    <property type="term" value="P:intracellular signal transduction"/>
    <property type="evidence" value="ECO:0007669"/>
    <property type="project" value="InterPro"/>
</dbReference>
<dbReference type="PANTHER" id="PTHR16305">
    <property type="entry name" value="TESTICULAR SOLUBLE ADENYLYL CYCLASE"/>
    <property type="match status" value="1"/>
</dbReference>
<dbReference type="SUPFAM" id="SSF52540">
    <property type="entry name" value="P-loop containing nucleoside triphosphate hydrolases"/>
    <property type="match status" value="1"/>
</dbReference>
<dbReference type="Pfam" id="PF13191">
    <property type="entry name" value="AAA_16"/>
    <property type="match status" value="1"/>
</dbReference>